<protein>
    <submittedName>
        <fullName evidence="2">Uncharacterized protein</fullName>
    </submittedName>
</protein>
<gene>
    <name evidence="2" type="ORF">ODALV1_LOCUS1982</name>
</gene>
<sequence length="363" mass="41685">MANQNYIDADSLPSYLQEITHPKPPGCSGFNIIPCHKGLPIVNVHYDELLKKPKTKLCEHNGTCQPFAEIGYLLLHAFANELINTGHWRALFPRRDSIAEGFRGCPRFSPPYNDCCGFKCIQGPVIRENDHRVQNTIRLGFEIDPTTMSAYTSSCTHDQCDPTAPYLYALNKAFGSDLLLEYGYDINTSEPHSDPMYMLTNYGWAKALDTWSFGGAADWKNVIVHSKYWPRSRFSVLHESTLWEPSTLVKNFPQTEVMDESSSHGPQEPQDSDRGRRSYDTRIWTAEYYDAPIVHMMRTPRSNEHGRTDMYFNFVLRQDASRIVQNIIGAVDRFGTYDDIRSMRQVLDAGRRTLSFRGRRFSR</sequence>
<accession>A0ABP1PNJ3</accession>
<organism evidence="2 3">
    <name type="scientific">Orchesella dallaii</name>
    <dbReference type="NCBI Taxonomy" id="48710"/>
    <lineage>
        <taxon>Eukaryota</taxon>
        <taxon>Metazoa</taxon>
        <taxon>Ecdysozoa</taxon>
        <taxon>Arthropoda</taxon>
        <taxon>Hexapoda</taxon>
        <taxon>Collembola</taxon>
        <taxon>Entomobryomorpha</taxon>
        <taxon>Entomobryoidea</taxon>
        <taxon>Orchesellidae</taxon>
        <taxon>Orchesellinae</taxon>
        <taxon>Orchesella</taxon>
    </lineage>
</organism>
<evidence type="ECO:0000256" key="1">
    <source>
        <dbReference type="SAM" id="MobiDB-lite"/>
    </source>
</evidence>
<evidence type="ECO:0000313" key="3">
    <source>
        <dbReference type="Proteomes" id="UP001642540"/>
    </source>
</evidence>
<feature type="region of interest" description="Disordered" evidence="1">
    <location>
        <begin position="255"/>
        <end position="277"/>
    </location>
</feature>
<comment type="caution">
    <text evidence="2">The sequence shown here is derived from an EMBL/GenBank/DDBJ whole genome shotgun (WGS) entry which is preliminary data.</text>
</comment>
<evidence type="ECO:0000313" key="2">
    <source>
        <dbReference type="EMBL" id="CAL8072063.1"/>
    </source>
</evidence>
<name>A0ABP1PNJ3_9HEXA</name>
<dbReference type="Proteomes" id="UP001642540">
    <property type="component" value="Unassembled WGS sequence"/>
</dbReference>
<dbReference type="EMBL" id="CAXLJM020000007">
    <property type="protein sequence ID" value="CAL8072063.1"/>
    <property type="molecule type" value="Genomic_DNA"/>
</dbReference>
<reference evidence="2 3" key="1">
    <citation type="submission" date="2024-08" db="EMBL/GenBank/DDBJ databases">
        <authorList>
            <person name="Cucini C."/>
            <person name="Frati F."/>
        </authorList>
    </citation>
    <scope>NUCLEOTIDE SEQUENCE [LARGE SCALE GENOMIC DNA]</scope>
</reference>
<proteinExistence type="predicted"/>
<keyword evidence="3" id="KW-1185">Reference proteome</keyword>